<accession>T1JF19</accession>
<feature type="compositionally biased region" description="Basic and acidic residues" evidence="1">
    <location>
        <begin position="510"/>
        <end position="523"/>
    </location>
</feature>
<proteinExistence type="predicted"/>
<sequence>MEIKSEERELRREIASFSAVQHVADVRECLDVIKDDLSQKEKEENLHLIAVSSILHKLIWKCVDIEQTEENAELLLAMSKKQKEEKQREMSFDGELKENKSIIRSLLDELLANIDCQGCDMSEISSEFEMENVILDEINSILMENGQKNENYSIFATNSGGNKSNVEANVENNEKIADLGLFEVFASDEPKRERETQVSNDTNDIWIENHSLDSDKILAVAEKKENFVENENSSYLDENFDDEKEEIKFQGIRDVTQDLSDNLLVVNNTKQEIFSRLDDIFDENMRKIEFDNSELFQQLTAYERETHDSASSNVILMENDNENENSQYFDSKFDEKMENIPTEEIEFHDLGKIVLNEIFASDERGKMPNYGENKQKLEKNSMTDTKFQEMEKNGFFERLDVTNNFFMENDNKKKKSSQLDTNLDEEFAAKDEIRFEKDLEMEIEDSKMFNDEDNEQNMSQIVPELEEIDIRDVKFDNRTEIRHCDNERQVPKLEDDDMVIDDEEFYHQDEMKKSTKTDEKTVDPGEENVNFQQEPKNTSQNSIKKLVKFTQKIIYAYNYAHFNGKLTYGYVPKMQM</sequence>
<feature type="region of interest" description="Disordered" evidence="1">
    <location>
        <begin position="510"/>
        <end position="540"/>
    </location>
</feature>
<feature type="compositionally biased region" description="Polar residues" evidence="1">
    <location>
        <begin position="529"/>
        <end position="540"/>
    </location>
</feature>
<dbReference type="HOGENOM" id="CLU_473556_0_0_1"/>
<evidence type="ECO:0000313" key="3">
    <source>
        <dbReference type="Proteomes" id="UP000014500"/>
    </source>
</evidence>
<reference evidence="2" key="2">
    <citation type="submission" date="2015-02" db="UniProtKB">
        <authorList>
            <consortium name="EnsemblMetazoa"/>
        </authorList>
    </citation>
    <scope>IDENTIFICATION</scope>
</reference>
<dbReference type="EMBL" id="JH432137">
    <property type="status" value="NOT_ANNOTATED_CDS"/>
    <property type="molecule type" value="Genomic_DNA"/>
</dbReference>
<evidence type="ECO:0000256" key="1">
    <source>
        <dbReference type="SAM" id="MobiDB-lite"/>
    </source>
</evidence>
<name>T1JF19_STRMM</name>
<dbReference type="PhylomeDB" id="T1JF19"/>
<protein>
    <submittedName>
        <fullName evidence="2">Uncharacterized protein</fullName>
    </submittedName>
</protein>
<reference evidence="3" key="1">
    <citation type="submission" date="2011-05" db="EMBL/GenBank/DDBJ databases">
        <authorList>
            <person name="Richards S.R."/>
            <person name="Qu J."/>
            <person name="Jiang H."/>
            <person name="Jhangiani S.N."/>
            <person name="Agravi P."/>
            <person name="Goodspeed R."/>
            <person name="Gross S."/>
            <person name="Mandapat C."/>
            <person name="Jackson L."/>
            <person name="Mathew T."/>
            <person name="Pu L."/>
            <person name="Thornton R."/>
            <person name="Saada N."/>
            <person name="Wilczek-Boney K.B."/>
            <person name="Lee S."/>
            <person name="Kovar C."/>
            <person name="Wu Y."/>
            <person name="Scherer S.E."/>
            <person name="Worley K.C."/>
            <person name="Muzny D.M."/>
            <person name="Gibbs R."/>
        </authorList>
    </citation>
    <scope>NUCLEOTIDE SEQUENCE</scope>
    <source>
        <strain evidence="3">Brora</strain>
    </source>
</reference>
<dbReference type="AlphaFoldDB" id="T1JF19"/>
<dbReference type="EnsemblMetazoa" id="SMAR012424-RA">
    <property type="protein sequence ID" value="SMAR012424-PA"/>
    <property type="gene ID" value="SMAR012424"/>
</dbReference>
<dbReference type="Proteomes" id="UP000014500">
    <property type="component" value="Unassembled WGS sequence"/>
</dbReference>
<keyword evidence="3" id="KW-1185">Reference proteome</keyword>
<evidence type="ECO:0000313" key="2">
    <source>
        <dbReference type="EnsemblMetazoa" id="SMAR012424-PA"/>
    </source>
</evidence>
<organism evidence="2 3">
    <name type="scientific">Strigamia maritima</name>
    <name type="common">European centipede</name>
    <name type="synonym">Geophilus maritimus</name>
    <dbReference type="NCBI Taxonomy" id="126957"/>
    <lineage>
        <taxon>Eukaryota</taxon>
        <taxon>Metazoa</taxon>
        <taxon>Ecdysozoa</taxon>
        <taxon>Arthropoda</taxon>
        <taxon>Myriapoda</taxon>
        <taxon>Chilopoda</taxon>
        <taxon>Pleurostigmophora</taxon>
        <taxon>Geophilomorpha</taxon>
        <taxon>Linotaeniidae</taxon>
        <taxon>Strigamia</taxon>
    </lineage>
</organism>